<evidence type="ECO:0000256" key="4">
    <source>
        <dbReference type="ARBA" id="ARBA00022989"/>
    </source>
</evidence>
<feature type="domain" description="Type II secretion system protein GspF" evidence="7">
    <location>
        <begin position="166"/>
        <end position="294"/>
    </location>
</feature>
<evidence type="ECO:0000313" key="11">
    <source>
        <dbReference type="Proteomes" id="UP000320839"/>
    </source>
</evidence>
<evidence type="ECO:0000256" key="1">
    <source>
        <dbReference type="ARBA" id="ARBA00004651"/>
    </source>
</evidence>
<accession>A0A518FUA6</accession>
<evidence type="ECO:0000259" key="7">
    <source>
        <dbReference type="Pfam" id="PF00482"/>
    </source>
</evidence>
<keyword evidence="4 6" id="KW-1133">Transmembrane helix</keyword>
<evidence type="ECO:0000256" key="2">
    <source>
        <dbReference type="ARBA" id="ARBA00022475"/>
    </source>
</evidence>
<dbReference type="InterPro" id="IPR018076">
    <property type="entry name" value="T2SS_GspF_dom"/>
</dbReference>
<keyword evidence="3 6" id="KW-0812">Transmembrane</keyword>
<dbReference type="Pfam" id="PF00482">
    <property type="entry name" value="T2SSF"/>
    <property type="match status" value="1"/>
</dbReference>
<dbReference type="EMBL" id="CP036317">
    <property type="protein sequence ID" value="QDV19927.1"/>
    <property type="molecule type" value="Genomic_DNA"/>
</dbReference>
<gene>
    <name evidence="8" type="ORF">Enr10x_44780</name>
    <name evidence="9" type="ORF">Pan153_45960</name>
</gene>
<name>A0A517QC06_9PLAN</name>
<dbReference type="PANTHER" id="PTHR35007:SF2">
    <property type="entry name" value="PILUS ASSEMBLE PROTEIN"/>
    <property type="match status" value="1"/>
</dbReference>
<dbReference type="RefSeq" id="WP_145112601.1">
    <property type="nucleotide sequence ID" value="NZ_CP036277.1"/>
</dbReference>
<feature type="transmembrane region" description="Helical" evidence="6">
    <location>
        <begin position="278"/>
        <end position="302"/>
    </location>
</feature>
<keyword evidence="5 6" id="KW-0472">Membrane</keyword>
<dbReference type="OrthoDB" id="9810662at2"/>
<dbReference type="AlphaFoldDB" id="A0A517QC06"/>
<keyword evidence="10" id="KW-1185">Reference proteome</keyword>
<accession>A0A517QC06</accession>
<evidence type="ECO:0000256" key="5">
    <source>
        <dbReference type="ARBA" id="ARBA00023136"/>
    </source>
</evidence>
<evidence type="ECO:0000313" key="8">
    <source>
        <dbReference type="EMBL" id="QDT29129.1"/>
    </source>
</evidence>
<feature type="transmembrane region" description="Helical" evidence="6">
    <location>
        <begin position="132"/>
        <end position="151"/>
    </location>
</feature>
<sequence length="308" mass="33347">MDFVQLLPWAIFGMVIVAVIALVNKLSSDKSRANERLDELRNPHLRNGGDEGASASSILEKAAPALSKALTPKSELEENQLKVRLANAGYNSENAPSIFLSLKVALGLLGVLIGSGYGFYNFGMTQNGWTSLVIAGGIGFYLPEIVLRLMCKARIERIFLSLPDALDLLVVCVEAGLGLDAAMRRVSEELLETAPDVCNEFALCNLQLQMGRPRREVLHDLGIRSGVDDMRALSAILIQADKFGSSIAQALRVQSDSMRVKRSQLAEEQAAMTAVKMIFPLVLFIFPGIFVVLVGPAAIMMINGLLSS</sequence>
<keyword evidence="2" id="KW-1003">Cell membrane</keyword>
<evidence type="ECO:0000313" key="9">
    <source>
        <dbReference type="EMBL" id="QDV19927.1"/>
    </source>
</evidence>
<dbReference type="EMBL" id="CP037421">
    <property type="protein sequence ID" value="QDT29129.1"/>
    <property type="molecule type" value="Genomic_DNA"/>
</dbReference>
<organism evidence="8 10">
    <name type="scientific">Gimesia panareensis</name>
    <dbReference type="NCBI Taxonomy" id="2527978"/>
    <lineage>
        <taxon>Bacteria</taxon>
        <taxon>Pseudomonadati</taxon>
        <taxon>Planctomycetota</taxon>
        <taxon>Planctomycetia</taxon>
        <taxon>Planctomycetales</taxon>
        <taxon>Planctomycetaceae</taxon>
        <taxon>Gimesia</taxon>
    </lineage>
</organism>
<evidence type="ECO:0000256" key="6">
    <source>
        <dbReference type="SAM" id="Phobius"/>
    </source>
</evidence>
<comment type="subcellular location">
    <subcellularLocation>
        <location evidence="1">Cell membrane</location>
        <topology evidence="1">Multi-pass membrane protein</topology>
    </subcellularLocation>
</comment>
<dbReference type="Proteomes" id="UP000315647">
    <property type="component" value="Chromosome"/>
</dbReference>
<reference evidence="8 10" key="1">
    <citation type="submission" date="2019-03" db="EMBL/GenBank/DDBJ databases">
        <title>Deep-cultivation of Planctomycetes and their phenomic and genomic characterization uncovers novel biology.</title>
        <authorList>
            <person name="Wiegand S."/>
            <person name="Jogler M."/>
            <person name="Boedeker C."/>
            <person name="Pinto D."/>
            <person name="Vollmers J."/>
            <person name="Rivas-Marin E."/>
            <person name="Kohn T."/>
            <person name="Peeters S.H."/>
            <person name="Heuer A."/>
            <person name="Rast P."/>
            <person name="Oberbeckmann S."/>
            <person name="Bunk B."/>
            <person name="Jeske O."/>
            <person name="Meyerdierks A."/>
            <person name="Storesund J.E."/>
            <person name="Kallscheuer N."/>
            <person name="Luecker S."/>
            <person name="Lage O.M."/>
            <person name="Pohl T."/>
            <person name="Merkel B.J."/>
            <person name="Hornburger P."/>
            <person name="Mueller R.-W."/>
            <person name="Bruemmer F."/>
            <person name="Labrenz M."/>
            <person name="Spormann A.M."/>
            <person name="Op den Camp H."/>
            <person name="Overmann J."/>
            <person name="Amann R."/>
            <person name="Jetten M.S.M."/>
            <person name="Mascher T."/>
            <person name="Medema M.H."/>
            <person name="Devos D.P."/>
            <person name="Kaster A.-K."/>
            <person name="Ovreas L."/>
            <person name="Rohde M."/>
            <person name="Galperin M.Y."/>
            <person name="Jogler C."/>
        </authorList>
    </citation>
    <scope>NUCLEOTIDE SEQUENCE [LARGE SCALE GENOMIC DNA]</scope>
    <source>
        <strain evidence="8 10">Enr10</strain>
        <strain evidence="9 11">Pan153</strain>
    </source>
</reference>
<dbReference type="PANTHER" id="PTHR35007">
    <property type="entry name" value="INTEGRAL MEMBRANE PROTEIN-RELATED"/>
    <property type="match status" value="1"/>
</dbReference>
<protein>
    <submittedName>
        <fullName evidence="8">Bacterial type II secretion system protein F domain protein</fullName>
    </submittedName>
</protein>
<evidence type="ECO:0000256" key="3">
    <source>
        <dbReference type="ARBA" id="ARBA00022692"/>
    </source>
</evidence>
<feature type="transmembrane region" description="Helical" evidence="6">
    <location>
        <begin position="6"/>
        <end position="23"/>
    </location>
</feature>
<accession>A0A518AB74</accession>
<dbReference type="GO" id="GO:0005886">
    <property type="term" value="C:plasma membrane"/>
    <property type="evidence" value="ECO:0007669"/>
    <property type="project" value="UniProtKB-SubCell"/>
</dbReference>
<proteinExistence type="predicted"/>
<feature type="transmembrane region" description="Helical" evidence="6">
    <location>
        <begin position="100"/>
        <end position="120"/>
    </location>
</feature>
<dbReference type="Proteomes" id="UP000320839">
    <property type="component" value="Chromosome"/>
</dbReference>
<evidence type="ECO:0000313" key="10">
    <source>
        <dbReference type="Proteomes" id="UP000315647"/>
    </source>
</evidence>